<dbReference type="EMBL" id="GGEC01055735">
    <property type="protein sequence ID" value="MBX36219.1"/>
    <property type="molecule type" value="Transcribed_RNA"/>
</dbReference>
<feature type="compositionally biased region" description="Basic and acidic residues" evidence="1">
    <location>
        <begin position="78"/>
        <end position="87"/>
    </location>
</feature>
<proteinExistence type="predicted"/>
<evidence type="ECO:0000313" key="3">
    <source>
        <dbReference type="EMBL" id="MBX36219.1"/>
    </source>
</evidence>
<accession>A0A2P2N145</accession>
<protein>
    <submittedName>
        <fullName evidence="3">Uncharacterized protein</fullName>
    </submittedName>
</protein>
<feature type="transmembrane region" description="Helical" evidence="2">
    <location>
        <begin position="38"/>
        <end position="63"/>
    </location>
</feature>
<reference evidence="3" key="1">
    <citation type="submission" date="2018-02" db="EMBL/GenBank/DDBJ databases">
        <title>Rhizophora mucronata_Transcriptome.</title>
        <authorList>
            <person name="Meera S.P."/>
            <person name="Sreeshan A."/>
            <person name="Augustine A."/>
        </authorList>
    </citation>
    <scope>NUCLEOTIDE SEQUENCE</scope>
    <source>
        <tissue evidence="3">Leaf</tissue>
    </source>
</reference>
<sequence>MNILMVAHKVMWVAVSFMATSYVAATWVIMPHGKGSDWVLVSLIAVGGSTIGMVFIGLSMMLARHWLRKTKWQNSRKGTKDTDRNEETESQNPDFESSFQEGYHSY</sequence>
<dbReference type="AlphaFoldDB" id="A0A2P2N145"/>
<evidence type="ECO:0000256" key="1">
    <source>
        <dbReference type="SAM" id="MobiDB-lite"/>
    </source>
</evidence>
<keyword evidence="2" id="KW-0472">Membrane</keyword>
<name>A0A2P2N145_RHIMU</name>
<keyword evidence="2" id="KW-0812">Transmembrane</keyword>
<feature type="compositionally biased region" description="Polar residues" evidence="1">
    <location>
        <begin position="90"/>
        <end position="100"/>
    </location>
</feature>
<organism evidence="3">
    <name type="scientific">Rhizophora mucronata</name>
    <name type="common">Asiatic mangrove</name>
    <dbReference type="NCBI Taxonomy" id="61149"/>
    <lineage>
        <taxon>Eukaryota</taxon>
        <taxon>Viridiplantae</taxon>
        <taxon>Streptophyta</taxon>
        <taxon>Embryophyta</taxon>
        <taxon>Tracheophyta</taxon>
        <taxon>Spermatophyta</taxon>
        <taxon>Magnoliopsida</taxon>
        <taxon>eudicotyledons</taxon>
        <taxon>Gunneridae</taxon>
        <taxon>Pentapetalae</taxon>
        <taxon>rosids</taxon>
        <taxon>fabids</taxon>
        <taxon>Malpighiales</taxon>
        <taxon>Rhizophoraceae</taxon>
        <taxon>Rhizophora</taxon>
    </lineage>
</organism>
<feature type="region of interest" description="Disordered" evidence="1">
    <location>
        <begin position="71"/>
        <end position="106"/>
    </location>
</feature>
<keyword evidence="2" id="KW-1133">Transmembrane helix</keyword>
<evidence type="ECO:0000256" key="2">
    <source>
        <dbReference type="SAM" id="Phobius"/>
    </source>
</evidence>
<feature type="transmembrane region" description="Helical" evidence="2">
    <location>
        <begin position="12"/>
        <end position="32"/>
    </location>
</feature>